<keyword evidence="1 4" id="KW-0813">Transport</keyword>
<accession>A0ABP9M3L3</accession>
<dbReference type="InterPro" id="IPR005653">
    <property type="entry name" value="OstA-like_N"/>
</dbReference>
<evidence type="ECO:0000256" key="4">
    <source>
        <dbReference type="HAMAP-Rule" id="MF_01914"/>
    </source>
</evidence>
<feature type="domain" description="Organic solvent tolerance-like N-terminal" evidence="5">
    <location>
        <begin position="30"/>
        <end position="147"/>
    </location>
</feature>
<evidence type="ECO:0000256" key="1">
    <source>
        <dbReference type="ARBA" id="ARBA00022448"/>
    </source>
</evidence>
<evidence type="ECO:0000259" key="5">
    <source>
        <dbReference type="Pfam" id="PF03968"/>
    </source>
</evidence>
<organism evidence="6 7">
    <name type="scientific">Paenalcaligenes hermetiae</name>
    <dbReference type="NCBI Taxonomy" id="1157987"/>
    <lineage>
        <taxon>Bacteria</taxon>
        <taxon>Pseudomonadati</taxon>
        <taxon>Pseudomonadota</taxon>
        <taxon>Betaproteobacteria</taxon>
        <taxon>Burkholderiales</taxon>
        <taxon>Alcaligenaceae</taxon>
        <taxon>Paenalcaligenes</taxon>
    </lineage>
</organism>
<comment type="similarity">
    <text evidence="4">Belongs to the LptA family.</text>
</comment>
<feature type="chain" id="PRO_5044935274" description="Lipopolysaccharide export system protein LptA" evidence="4">
    <location>
        <begin position="22"/>
        <end position="184"/>
    </location>
</feature>
<dbReference type="Gene3D" id="2.60.450.10">
    <property type="entry name" value="Lipopolysaccharide (LPS) transport protein A like domain"/>
    <property type="match status" value="1"/>
</dbReference>
<feature type="signal peptide" evidence="4">
    <location>
        <begin position="1"/>
        <end position="21"/>
    </location>
</feature>
<dbReference type="InterPro" id="IPR052037">
    <property type="entry name" value="LPS_export_LptA"/>
</dbReference>
<keyword evidence="3 4" id="KW-0574">Periplasm</keyword>
<comment type="subcellular location">
    <subcellularLocation>
        <location evidence="4">Periplasm</location>
    </subcellularLocation>
</comment>
<evidence type="ECO:0000256" key="2">
    <source>
        <dbReference type="ARBA" id="ARBA00022729"/>
    </source>
</evidence>
<protein>
    <recommendedName>
        <fullName evidence="4">Lipopolysaccharide export system protein LptA</fullName>
    </recommendedName>
</protein>
<comment type="caution">
    <text evidence="6">The sequence shown here is derived from an EMBL/GenBank/DDBJ whole genome shotgun (WGS) entry which is preliminary data.</text>
</comment>
<proteinExistence type="inferred from homology"/>
<dbReference type="RefSeq" id="WP_345370677.1">
    <property type="nucleotide sequence ID" value="NZ_BAABKD010000009.1"/>
</dbReference>
<dbReference type="InterPro" id="IPR014340">
    <property type="entry name" value="LptA"/>
</dbReference>
<dbReference type="NCBIfam" id="TIGR03002">
    <property type="entry name" value="outer_YhbN_LptA"/>
    <property type="match status" value="1"/>
</dbReference>
<comment type="subunit">
    <text evidence="4">Component of the lipopolysaccharide transport and assembly complex.</text>
</comment>
<gene>
    <name evidence="4 6" type="primary">lptA</name>
    <name evidence="6" type="ORF">GCM10023337_14230</name>
</gene>
<dbReference type="Pfam" id="PF03968">
    <property type="entry name" value="LptD_N"/>
    <property type="match status" value="1"/>
</dbReference>
<dbReference type="PANTHER" id="PTHR36504">
    <property type="entry name" value="LIPOPOLYSACCHARIDE EXPORT SYSTEM PROTEIN LPTA"/>
    <property type="match status" value="1"/>
</dbReference>
<comment type="function">
    <text evidence="4">Involved in the assembly of lipopolysaccharide (LPS). Required for the translocation of LPS from the inner membrane to the outer membrane.</text>
</comment>
<dbReference type="PANTHER" id="PTHR36504:SF1">
    <property type="entry name" value="LIPOPOLYSACCHARIDE EXPORT SYSTEM PROTEIN LPTA"/>
    <property type="match status" value="1"/>
</dbReference>
<keyword evidence="2 4" id="KW-0732">Signal</keyword>
<evidence type="ECO:0000313" key="7">
    <source>
        <dbReference type="Proteomes" id="UP001500227"/>
    </source>
</evidence>
<evidence type="ECO:0000313" key="6">
    <source>
        <dbReference type="EMBL" id="GAA5090220.1"/>
    </source>
</evidence>
<sequence precursor="true">MKILFLLLSILLSVFPVSVLAQPAEPDTVILSDTLDYDDIKRQSIFNGNVILTRGNLNLHADRVTVNEQADGSQHAIATVQQSPRVLVRQETPEKYEIIKGQSTRAEYHSASEQLTLIGQAVLTRSICGKVIDSIQGERIIYNKKTDTYQAIGGHSSANQRVRSVARPRAQIDRAIAECKQKAQ</sequence>
<dbReference type="EMBL" id="BAABKD010000009">
    <property type="protein sequence ID" value="GAA5090220.1"/>
    <property type="molecule type" value="Genomic_DNA"/>
</dbReference>
<reference evidence="7" key="1">
    <citation type="journal article" date="2019" name="Int. J. Syst. Evol. Microbiol.">
        <title>The Global Catalogue of Microorganisms (GCM) 10K type strain sequencing project: providing services to taxonomists for standard genome sequencing and annotation.</title>
        <authorList>
            <consortium name="The Broad Institute Genomics Platform"/>
            <consortium name="The Broad Institute Genome Sequencing Center for Infectious Disease"/>
            <person name="Wu L."/>
            <person name="Ma J."/>
        </authorList>
    </citation>
    <scope>NUCLEOTIDE SEQUENCE [LARGE SCALE GENOMIC DNA]</scope>
    <source>
        <strain evidence="7">JCM 18423</strain>
    </source>
</reference>
<dbReference type="Proteomes" id="UP001500227">
    <property type="component" value="Unassembled WGS sequence"/>
</dbReference>
<name>A0ABP9M3L3_9BURK</name>
<dbReference type="HAMAP" id="MF_01914">
    <property type="entry name" value="LPS_assembly_LptA"/>
    <property type="match status" value="1"/>
</dbReference>
<keyword evidence="7" id="KW-1185">Reference proteome</keyword>
<evidence type="ECO:0000256" key="3">
    <source>
        <dbReference type="ARBA" id="ARBA00022764"/>
    </source>
</evidence>